<organism evidence="1">
    <name type="scientific">Synechococcus elongatus PCC 11802</name>
    <dbReference type="NCBI Taxonomy" id="2283154"/>
    <lineage>
        <taxon>Bacteria</taxon>
        <taxon>Bacillati</taxon>
        <taxon>Cyanobacteriota</taxon>
        <taxon>Cyanophyceae</taxon>
        <taxon>Synechococcales</taxon>
        <taxon>Synechococcaceae</taxon>
        <taxon>Synechococcus</taxon>
    </lineage>
</organism>
<sequence length="78" mass="8856">MPTVLRQNGFRVVIYPNDHIPAHVHVEKAGGYLKVGIDTPDLPVFGNFGLSSKEQRQAYDLVAANREFLLQQWERIHG</sequence>
<accession>A0AAT9JYG3</accession>
<dbReference type="Pfam" id="PF13711">
    <property type="entry name" value="DUF4160"/>
    <property type="match status" value="1"/>
</dbReference>
<dbReference type="RefSeq" id="WP_208677484.1">
    <property type="nucleotide sequence ID" value="NZ_CP034671.2"/>
</dbReference>
<protein>
    <submittedName>
        <fullName evidence="1">DUF4160 domain-containing protein</fullName>
    </submittedName>
</protein>
<proteinExistence type="predicted"/>
<gene>
    <name evidence="1" type="ORF">EKO22_01385</name>
</gene>
<evidence type="ECO:0000313" key="1">
    <source>
        <dbReference type="EMBL" id="QFZ91214.2"/>
    </source>
</evidence>
<dbReference type="InterPro" id="IPR025427">
    <property type="entry name" value="DUF4160"/>
</dbReference>
<name>A0AAT9JYG3_SYNEL</name>
<dbReference type="AlphaFoldDB" id="A0AAT9JYG3"/>
<reference evidence="1" key="1">
    <citation type="submission" date="2024-01" db="EMBL/GenBank/DDBJ databases">
        <title>Synechococcus elongatus PCC 11802, a close yet different native of Synechococcus elongatus PCC 11801.</title>
        <authorList>
            <person name="Jaiswal D."/>
            <person name="Sengupta A."/>
            <person name="Sengupta S."/>
            <person name="Pakrasi H.B."/>
            <person name="Wangikar P."/>
        </authorList>
    </citation>
    <scope>NUCLEOTIDE SEQUENCE</scope>
    <source>
        <strain evidence="1">PCC 11802</strain>
    </source>
</reference>
<dbReference type="EMBL" id="CP034671">
    <property type="protein sequence ID" value="QFZ91214.2"/>
    <property type="molecule type" value="Genomic_DNA"/>
</dbReference>